<dbReference type="PANTHER" id="PTHR11895:SF7">
    <property type="entry name" value="GLUTAMYL-TRNA(GLN) AMIDOTRANSFERASE SUBUNIT A, MITOCHONDRIAL"/>
    <property type="match status" value="1"/>
</dbReference>
<dbReference type="InterPro" id="IPR023631">
    <property type="entry name" value="Amidase_dom"/>
</dbReference>
<comment type="catalytic activity">
    <reaction evidence="1">
        <text>a monocarboxylic acid amide + H2O = a monocarboxylate + NH4(+)</text>
        <dbReference type="Rhea" id="RHEA:12020"/>
        <dbReference type="ChEBI" id="CHEBI:15377"/>
        <dbReference type="ChEBI" id="CHEBI:28938"/>
        <dbReference type="ChEBI" id="CHEBI:35757"/>
        <dbReference type="ChEBI" id="CHEBI:83628"/>
        <dbReference type="EC" id="3.5.1.4"/>
    </reaction>
</comment>
<dbReference type="InterPro" id="IPR020556">
    <property type="entry name" value="Amidase_CS"/>
</dbReference>
<evidence type="ECO:0000313" key="6">
    <source>
        <dbReference type="Proteomes" id="UP000315759"/>
    </source>
</evidence>
<accession>A0A544W1S1</accession>
<dbReference type="InterPro" id="IPR000120">
    <property type="entry name" value="Amidase"/>
</dbReference>
<evidence type="ECO:0000313" key="5">
    <source>
        <dbReference type="EMBL" id="TQR86196.1"/>
    </source>
</evidence>
<dbReference type="PROSITE" id="PS00571">
    <property type="entry name" value="AMIDASES"/>
    <property type="match status" value="1"/>
</dbReference>
<dbReference type="RefSeq" id="WP_142552463.1">
    <property type="nucleotide sequence ID" value="NZ_VIFX01000014.1"/>
</dbReference>
<dbReference type="Pfam" id="PF01425">
    <property type="entry name" value="Amidase"/>
    <property type="match status" value="1"/>
</dbReference>
<dbReference type="EMBL" id="VIFX01000014">
    <property type="protein sequence ID" value="TQR86196.1"/>
    <property type="molecule type" value="Genomic_DNA"/>
</dbReference>
<dbReference type="EC" id="3.5.1.4" evidence="3"/>
<dbReference type="Gene3D" id="3.90.1300.10">
    <property type="entry name" value="Amidase signature (AS) domain"/>
    <property type="match status" value="1"/>
</dbReference>
<sequence>MADNELCWTPATELADAVRTGSVSPTEIAGEFADRIEAVNPRLNAYIHFDREQVLADAASLQQDVADGNTRGPLHGVPFSIKGLTTMAGLPFDSSLKPVAGTVGTHDATVVTRLKAAGGLFLGKTNAPEFGYYGGTDNHVYGPTHNPWRQGHTAGGSSGGAAAAVAAGLGPLAEGADGAGSVRIPSAMCGVVGFKPSLGRIPHTLLDGRHYTHVFHGPITRTVADAALMFSVMAGPSDSDPNSVPSDGVDYATAVEGDVTGWRVAWSPDLGLGHVDPEVVAVCAEAVRAFESLGATVEEATPNWGDPEEAMWKGLWVPGYSCEYDVLDWKNQRGEVDDNLIEIFAQAETLTAVEIGRAEAFRGRMWDIFSEFMRTYDILLSPTLASPTFPLDRFAPEWLDGQSLQRQLLGWLLTYPFNMTTTPAITVPAGFTADGRPVGLQIAGAHRADAAVLRAAANYEAARPWSAAKPDVTTAL</sequence>
<comment type="caution">
    <text evidence="5">The sequence shown here is derived from an EMBL/GenBank/DDBJ whole genome shotgun (WGS) entry which is preliminary data.</text>
</comment>
<evidence type="ECO:0000256" key="2">
    <source>
        <dbReference type="ARBA" id="ARBA00009199"/>
    </source>
</evidence>
<dbReference type="Proteomes" id="UP000315759">
    <property type="component" value="Unassembled WGS sequence"/>
</dbReference>
<organism evidence="5 6">
    <name type="scientific">Mycolicibacterium hodleri</name>
    <dbReference type="NCBI Taxonomy" id="49897"/>
    <lineage>
        <taxon>Bacteria</taxon>
        <taxon>Bacillati</taxon>
        <taxon>Actinomycetota</taxon>
        <taxon>Actinomycetes</taxon>
        <taxon>Mycobacteriales</taxon>
        <taxon>Mycobacteriaceae</taxon>
        <taxon>Mycolicibacterium</taxon>
    </lineage>
</organism>
<keyword evidence="6" id="KW-1185">Reference proteome</keyword>
<protein>
    <recommendedName>
        <fullName evidence="3">amidase</fullName>
        <ecNumber evidence="3">3.5.1.4</ecNumber>
    </recommendedName>
</protein>
<dbReference type="SUPFAM" id="SSF75304">
    <property type="entry name" value="Amidase signature (AS) enzymes"/>
    <property type="match status" value="1"/>
</dbReference>
<dbReference type="InterPro" id="IPR036928">
    <property type="entry name" value="AS_sf"/>
</dbReference>
<dbReference type="AlphaFoldDB" id="A0A544W1S1"/>
<evidence type="ECO:0000259" key="4">
    <source>
        <dbReference type="Pfam" id="PF01425"/>
    </source>
</evidence>
<reference evidence="5 6" key="1">
    <citation type="submission" date="2018-10" db="EMBL/GenBank/DDBJ databases">
        <title>Draft genome of Mycobacterium hodleri strain B.</title>
        <authorList>
            <person name="Amande T.J."/>
            <person name="Mcgenity T.J."/>
        </authorList>
    </citation>
    <scope>NUCLEOTIDE SEQUENCE [LARGE SCALE GENOMIC DNA]</scope>
    <source>
        <strain evidence="5 6">B</strain>
    </source>
</reference>
<evidence type="ECO:0000256" key="1">
    <source>
        <dbReference type="ARBA" id="ARBA00001311"/>
    </source>
</evidence>
<feature type="domain" description="Amidase" evidence="4">
    <location>
        <begin position="30"/>
        <end position="453"/>
    </location>
</feature>
<name>A0A544W1S1_9MYCO</name>
<comment type="similarity">
    <text evidence="2">Belongs to the amidase family.</text>
</comment>
<gene>
    <name evidence="5" type="ORF">D8S82_12835</name>
</gene>
<evidence type="ECO:0000256" key="3">
    <source>
        <dbReference type="ARBA" id="ARBA00012922"/>
    </source>
</evidence>
<proteinExistence type="inferred from homology"/>
<dbReference type="PANTHER" id="PTHR11895">
    <property type="entry name" value="TRANSAMIDASE"/>
    <property type="match status" value="1"/>
</dbReference>
<dbReference type="GO" id="GO:0004040">
    <property type="term" value="F:amidase activity"/>
    <property type="evidence" value="ECO:0007669"/>
    <property type="project" value="UniProtKB-EC"/>
</dbReference>